<evidence type="ECO:0000256" key="1">
    <source>
        <dbReference type="ARBA" id="ARBA00004613"/>
    </source>
</evidence>
<evidence type="ECO:0000313" key="6">
    <source>
        <dbReference type="EMBL" id="HIU41627.1"/>
    </source>
</evidence>
<evidence type="ECO:0000313" key="7">
    <source>
        <dbReference type="Proteomes" id="UP000824082"/>
    </source>
</evidence>
<dbReference type="GO" id="GO:0000272">
    <property type="term" value="P:polysaccharide catabolic process"/>
    <property type="evidence" value="ECO:0007669"/>
    <property type="project" value="InterPro"/>
</dbReference>
<organism evidence="6 7">
    <name type="scientific">Candidatus Egerieicola faecale</name>
    <dbReference type="NCBI Taxonomy" id="2840774"/>
    <lineage>
        <taxon>Bacteria</taxon>
        <taxon>Bacillati</taxon>
        <taxon>Bacillota</taxon>
        <taxon>Clostridia</taxon>
        <taxon>Eubacteriales</taxon>
        <taxon>Oscillospiraceae</taxon>
        <taxon>Oscillospiraceae incertae sedis</taxon>
        <taxon>Candidatus Egerieicola</taxon>
    </lineage>
</organism>
<sequence length="388" mass="41288">MIKSKFAKKILAALTSLCLAATAAAPALMSVSAEEKAPVTPEAKLTLDADVGAAMPGDTITLTLKGESARELGGFQVTVSFDDSKVDYVGTSNAVNESGLMVSYTGQTGDKEVTDHVIILGNSNGSNLPALARDTDLAQITFRVKEGVTDGNLLFSLDGYASTFVNGIATRLDSTTFTQSASVAASADTSVAFTDVDPNGYYYQPMLYMRENGQMSGMNPTTFNPAGFLSRAQFVAIIYQMAGAPEVAYTPLFPDVPDGAWYTSQVIWGSQAEIPNSNGQTIIHGYDNGYFGPADNITREQLASLMYNYARYKGYDVSWSASLSAFPDGGTTSSWAQEGMSWAVAVGLFRGDDNGNLRPTDNASRADCAGIMWRFNNIFAEEIAGNVA</sequence>
<dbReference type="InterPro" id="IPR008965">
    <property type="entry name" value="CBM2/CBM3_carb-bd_dom_sf"/>
</dbReference>
<dbReference type="InterPro" id="IPR002102">
    <property type="entry name" value="Cohesin_dom"/>
</dbReference>
<dbReference type="PROSITE" id="PS51272">
    <property type="entry name" value="SLH"/>
    <property type="match status" value="3"/>
</dbReference>
<dbReference type="SUPFAM" id="SSF49384">
    <property type="entry name" value="Carbohydrate-binding domain"/>
    <property type="match status" value="1"/>
</dbReference>
<feature type="signal peptide" evidence="4">
    <location>
        <begin position="1"/>
        <end position="23"/>
    </location>
</feature>
<feature type="domain" description="SLH" evidence="5">
    <location>
        <begin position="189"/>
        <end position="248"/>
    </location>
</feature>
<keyword evidence="2" id="KW-0964">Secreted</keyword>
<evidence type="ECO:0000256" key="4">
    <source>
        <dbReference type="SAM" id="SignalP"/>
    </source>
</evidence>
<dbReference type="GO" id="GO:0005576">
    <property type="term" value="C:extracellular region"/>
    <property type="evidence" value="ECO:0007669"/>
    <property type="project" value="UniProtKB-SubCell"/>
</dbReference>
<evidence type="ECO:0000259" key="5">
    <source>
        <dbReference type="PROSITE" id="PS51272"/>
    </source>
</evidence>
<dbReference type="InterPro" id="IPR001119">
    <property type="entry name" value="SLH_dom"/>
</dbReference>
<dbReference type="Pfam" id="PF00395">
    <property type="entry name" value="SLH"/>
    <property type="match status" value="3"/>
</dbReference>
<protein>
    <submittedName>
        <fullName evidence="6">S-layer homology domain-containing protein</fullName>
    </submittedName>
</protein>
<feature type="domain" description="SLH" evidence="5">
    <location>
        <begin position="323"/>
        <end position="386"/>
    </location>
</feature>
<keyword evidence="4" id="KW-0732">Signal</keyword>
<comment type="subcellular location">
    <subcellularLocation>
        <location evidence="1">Secreted</location>
    </subcellularLocation>
</comment>
<accession>A0A9D1IQM9</accession>
<dbReference type="Pfam" id="PF00963">
    <property type="entry name" value="Cohesin"/>
    <property type="match status" value="1"/>
</dbReference>
<evidence type="ECO:0000256" key="2">
    <source>
        <dbReference type="ARBA" id="ARBA00022525"/>
    </source>
</evidence>
<dbReference type="EMBL" id="DVMX01000069">
    <property type="protein sequence ID" value="HIU41627.1"/>
    <property type="molecule type" value="Genomic_DNA"/>
</dbReference>
<comment type="caution">
    <text evidence="6">The sequence shown here is derived from an EMBL/GenBank/DDBJ whole genome shotgun (WGS) entry which is preliminary data.</text>
</comment>
<evidence type="ECO:0000256" key="3">
    <source>
        <dbReference type="ARBA" id="ARBA00022737"/>
    </source>
</evidence>
<reference evidence="6" key="1">
    <citation type="submission" date="2020-10" db="EMBL/GenBank/DDBJ databases">
        <authorList>
            <person name="Gilroy R."/>
        </authorList>
    </citation>
    <scope>NUCLEOTIDE SEQUENCE</scope>
    <source>
        <strain evidence="6">4509</strain>
    </source>
</reference>
<dbReference type="GO" id="GO:0030246">
    <property type="term" value="F:carbohydrate binding"/>
    <property type="evidence" value="ECO:0007669"/>
    <property type="project" value="InterPro"/>
</dbReference>
<dbReference type="AlphaFoldDB" id="A0A9D1IQM9"/>
<keyword evidence="3" id="KW-0677">Repeat</keyword>
<gene>
    <name evidence="6" type="ORF">IAD19_03650</name>
</gene>
<dbReference type="Proteomes" id="UP000824082">
    <property type="component" value="Unassembled WGS sequence"/>
</dbReference>
<proteinExistence type="predicted"/>
<name>A0A9D1IQM9_9FIRM</name>
<feature type="chain" id="PRO_5039435989" evidence="4">
    <location>
        <begin position="24"/>
        <end position="388"/>
    </location>
</feature>
<dbReference type="Gene3D" id="2.60.40.680">
    <property type="match status" value="1"/>
</dbReference>
<reference evidence="6" key="2">
    <citation type="journal article" date="2021" name="PeerJ">
        <title>Extensive microbial diversity within the chicken gut microbiome revealed by metagenomics and culture.</title>
        <authorList>
            <person name="Gilroy R."/>
            <person name="Ravi A."/>
            <person name="Getino M."/>
            <person name="Pursley I."/>
            <person name="Horton D.L."/>
            <person name="Alikhan N.F."/>
            <person name="Baker D."/>
            <person name="Gharbi K."/>
            <person name="Hall N."/>
            <person name="Watson M."/>
            <person name="Adriaenssens E.M."/>
            <person name="Foster-Nyarko E."/>
            <person name="Jarju S."/>
            <person name="Secka A."/>
            <person name="Antonio M."/>
            <person name="Oren A."/>
            <person name="Chaudhuri R.R."/>
            <person name="La Ragione R."/>
            <person name="Hildebrand F."/>
            <person name="Pallen M.J."/>
        </authorList>
    </citation>
    <scope>NUCLEOTIDE SEQUENCE</scope>
    <source>
        <strain evidence="6">4509</strain>
    </source>
</reference>
<feature type="domain" description="SLH" evidence="5">
    <location>
        <begin position="249"/>
        <end position="320"/>
    </location>
</feature>